<protein>
    <recommendedName>
        <fullName evidence="4">SbsA Ig-like domain-containing protein</fullName>
    </recommendedName>
</protein>
<evidence type="ECO:0000313" key="2">
    <source>
        <dbReference type="EMBL" id="MFL0206300.1"/>
    </source>
</evidence>
<evidence type="ECO:0000313" key="3">
    <source>
        <dbReference type="Proteomes" id="UP001623559"/>
    </source>
</evidence>
<proteinExistence type="predicted"/>
<evidence type="ECO:0000256" key="1">
    <source>
        <dbReference type="SAM" id="SignalP"/>
    </source>
</evidence>
<name>A0ABW8SVA4_9BACT</name>
<feature type="chain" id="PRO_5046284191" description="SbsA Ig-like domain-containing protein" evidence="1">
    <location>
        <begin position="23"/>
        <end position="180"/>
    </location>
</feature>
<dbReference type="EMBL" id="JBEWZG010000002">
    <property type="protein sequence ID" value="MFL0206300.1"/>
    <property type="molecule type" value="Genomic_DNA"/>
</dbReference>
<organism evidence="2 3">
    <name type="scientific">Aquirufa novilacunae</name>
    <dbReference type="NCBI Taxonomy" id="3139305"/>
    <lineage>
        <taxon>Bacteria</taxon>
        <taxon>Pseudomonadati</taxon>
        <taxon>Bacteroidota</taxon>
        <taxon>Cytophagia</taxon>
        <taxon>Cytophagales</taxon>
        <taxon>Flectobacillaceae</taxon>
        <taxon>Aquirufa</taxon>
    </lineage>
</organism>
<sequence length="180" mass="20052">MKKIVLFLSVCFAVLIHSNANAQYATIQLTNEADTIRLGDNPKTAVSRLLTFTYDAKMEAAFAQVSMDAHHLNPFDLPEVIVNGKTVQANIYFPVVNQSAKFYFFKVRGLSDLVVNSPVGQNSAKLSFLLSPAQLMPGKNYIRITIGNRNIENLDDFALTNPKLELRTKANSDSYTDFTK</sequence>
<comment type="caution">
    <text evidence="2">The sequence shown here is derived from an EMBL/GenBank/DDBJ whole genome shotgun (WGS) entry which is preliminary data.</text>
</comment>
<gene>
    <name evidence="2" type="ORF">V7S74_06055</name>
</gene>
<accession>A0ABW8SVA4</accession>
<dbReference type="Proteomes" id="UP001623559">
    <property type="component" value="Unassembled WGS sequence"/>
</dbReference>
<dbReference type="RefSeq" id="WP_406777878.1">
    <property type="nucleotide sequence ID" value="NZ_JBEWZG010000002.1"/>
</dbReference>
<reference evidence="2 3" key="1">
    <citation type="submission" date="2024-07" db="EMBL/GenBank/DDBJ databases">
        <authorList>
            <person name="Pitt A."/>
            <person name="Hahn M.W."/>
        </authorList>
    </citation>
    <scope>NUCLEOTIDE SEQUENCE [LARGE SCALE GENOMIC DNA]</scope>
    <source>
        <strain evidence="2 3">2-AUSEE-184A6</strain>
    </source>
</reference>
<evidence type="ECO:0008006" key="4">
    <source>
        <dbReference type="Google" id="ProtNLM"/>
    </source>
</evidence>
<keyword evidence="1" id="KW-0732">Signal</keyword>
<feature type="signal peptide" evidence="1">
    <location>
        <begin position="1"/>
        <end position="22"/>
    </location>
</feature>